<dbReference type="EMBL" id="JAVREP010000005">
    <property type="protein sequence ID" value="MDT0328870.1"/>
    <property type="molecule type" value="Genomic_DNA"/>
</dbReference>
<dbReference type="GO" id="GO:0004585">
    <property type="term" value="F:ornithine carbamoyltransferase activity"/>
    <property type="evidence" value="ECO:0007669"/>
    <property type="project" value="UniProtKB-EC"/>
</dbReference>
<feature type="domain" description="Aspartate/ornithine carbamoyltransferase Asp/Orn-binding" evidence="8">
    <location>
        <begin position="148"/>
        <end position="303"/>
    </location>
</feature>
<evidence type="ECO:0000313" key="11">
    <source>
        <dbReference type="Proteomes" id="UP001183390"/>
    </source>
</evidence>
<dbReference type="Pfam" id="PF02729">
    <property type="entry name" value="OTCace_N"/>
    <property type="match status" value="1"/>
</dbReference>
<evidence type="ECO:0000256" key="5">
    <source>
        <dbReference type="ARBA" id="ARBA00022679"/>
    </source>
</evidence>
<evidence type="ECO:0000256" key="4">
    <source>
        <dbReference type="ARBA" id="ARBA00016634"/>
    </source>
</evidence>
<evidence type="ECO:0000256" key="2">
    <source>
        <dbReference type="ARBA" id="ARBA00007805"/>
    </source>
</evidence>
<gene>
    <name evidence="10" type="primary">argF</name>
    <name evidence="10" type="ORF">RM479_10660</name>
</gene>
<feature type="binding site" evidence="7">
    <location>
        <begin position="128"/>
        <end position="131"/>
    </location>
    <ligand>
        <name>carbamoyl phosphate</name>
        <dbReference type="ChEBI" id="CHEBI:58228"/>
    </ligand>
</feature>
<dbReference type="PROSITE" id="PS00097">
    <property type="entry name" value="CARBAMOYLTRANSFERASE"/>
    <property type="match status" value="1"/>
</dbReference>
<dbReference type="Proteomes" id="UP001183390">
    <property type="component" value="Unassembled WGS sequence"/>
</dbReference>
<evidence type="ECO:0000256" key="7">
    <source>
        <dbReference type="HAMAP-Rule" id="MF_01109"/>
    </source>
</evidence>
<comment type="catalytic activity">
    <reaction evidence="6 7">
        <text>carbamoyl phosphate + L-ornithine = L-citrulline + phosphate + H(+)</text>
        <dbReference type="Rhea" id="RHEA:19513"/>
        <dbReference type="ChEBI" id="CHEBI:15378"/>
        <dbReference type="ChEBI" id="CHEBI:43474"/>
        <dbReference type="ChEBI" id="CHEBI:46911"/>
        <dbReference type="ChEBI" id="CHEBI:57743"/>
        <dbReference type="ChEBI" id="CHEBI:58228"/>
        <dbReference type="EC" id="2.1.3.3"/>
    </reaction>
</comment>
<keyword evidence="11" id="KW-1185">Reference proteome</keyword>
<evidence type="ECO:0000256" key="6">
    <source>
        <dbReference type="ARBA" id="ARBA00048772"/>
    </source>
</evidence>
<proteinExistence type="inferred from homology"/>
<name>A0ABU2M8D0_9ACTN</name>
<comment type="subcellular location">
    <subcellularLocation>
        <location evidence="7">Cytoplasm</location>
    </subcellularLocation>
</comment>
<dbReference type="Pfam" id="PF00185">
    <property type="entry name" value="OTCace"/>
    <property type="match status" value="1"/>
</dbReference>
<feature type="binding site" evidence="7">
    <location>
        <position position="77"/>
    </location>
    <ligand>
        <name>carbamoyl phosphate</name>
        <dbReference type="ChEBI" id="CHEBI:58228"/>
    </ligand>
</feature>
<dbReference type="HAMAP" id="MF_01109">
    <property type="entry name" value="OTCase"/>
    <property type="match status" value="1"/>
</dbReference>
<dbReference type="NCBIfam" id="NF001986">
    <property type="entry name" value="PRK00779.1"/>
    <property type="match status" value="1"/>
</dbReference>
<feature type="binding site" evidence="7">
    <location>
        <begin position="50"/>
        <end position="53"/>
    </location>
    <ligand>
        <name>carbamoyl phosphate</name>
        <dbReference type="ChEBI" id="CHEBI:58228"/>
    </ligand>
</feature>
<accession>A0ABU2M8D0</accession>
<feature type="binding site" evidence="7">
    <location>
        <begin position="264"/>
        <end position="265"/>
    </location>
    <ligand>
        <name>carbamoyl phosphate</name>
        <dbReference type="ChEBI" id="CHEBI:58228"/>
    </ligand>
</feature>
<dbReference type="InterPro" id="IPR036901">
    <property type="entry name" value="Asp/Orn_carbamoylTrfase_sf"/>
</dbReference>
<dbReference type="PRINTS" id="PR00102">
    <property type="entry name" value="OTCASE"/>
</dbReference>
<dbReference type="InterPro" id="IPR002292">
    <property type="entry name" value="Orn/put_carbamltrans"/>
</dbReference>
<comment type="caution">
    <text evidence="10">The sequence shown here is derived from an EMBL/GenBank/DDBJ whole genome shotgun (WGS) entry which is preliminary data.</text>
</comment>
<dbReference type="Gene3D" id="3.40.50.1370">
    <property type="entry name" value="Aspartate/ornithine carbamoyltransferase"/>
    <property type="match status" value="2"/>
</dbReference>
<comment type="similarity">
    <text evidence="2 7">Belongs to the aspartate/ornithine carbamoyltransferase superfamily. OTCase family.</text>
</comment>
<evidence type="ECO:0000256" key="1">
    <source>
        <dbReference type="ARBA" id="ARBA00004975"/>
    </source>
</evidence>
<dbReference type="NCBIfam" id="TIGR00658">
    <property type="entry name" value="orni_carb_tr"/>
    <property type="match status" value="1"/>
</dbReference>
<evidence type="ECO:0000259" key="8">
    <source>
        <dbReference type="Pfam" id="PF00185"/>
    </source>
</evidence>
<dbReference type="InterPro" id="IPR006130">
    <property type="entry name" value="Asp/Orn_carbamoylTrfase"/>
</dbReference>
<dbReference type="SUPFAM" id="SSF53671">
    <property type="entry name" value="Aspartate/ornithine carbamoyltransferase"/>
    <property type="match status" value="1"/>
</dbReference>
<dbReference type="InterPro" id="IPR006131">
    <property type="entry name" value="Asp_carbamoyltransf_Asp/Orn-bd"/>
</dbReference>
<feature type="binding site" evidence="7">
    <location>
        <begin position="228"/>
        <end position="229"/>
    </location>
    <ligand>
        <name>L-ornithine</name>
        <dbReference type="ChEBI" id="CHEBI:46911"/>
    </ligand>
</feature>
<dbReference type="EC" id="2.1.3.3" evidence="3 7"/>
<organism evidence="10 11">
    <name type="scientific">Nocardiopsis lambiniae</name>
    <dbReference type="NCBI Taxonomy" id="3075539"/>
    <lineage>
        <taxon>Bacteria</taxon>
        <taxon>Bacillati</taxon>
        <taxon>Actinomycetota</taxon>
        <taxon>Actinomycetes</taxon>
        <taxon>Streptosporangiales</taxon>
        <taxon>Nocardiopsidaceae</taxon>
        <taxon>Nocardiopsis</taxon>
    </lineage>
</organism>
<feature type="binding site" evidence="7">
    <location>
        <position position="101"/>
    </location>
    <ligand>
        <name>carbamoyl phosphate</name>
        <dbReference type="ChEBI" id="CHEBI:58228"/>
    </ligand>
</feature>
<evidence type="ECO:0000313" key="10">
    <source>
        <dbReference type="EMBL" id="MDT0328870.1"/>
    </source>
</evidence>
<keyword evidence="7" id="KW-0963">Cytoplasm</keyword>
<dbReference type="InterPro" id="IPR006132">
    <property type="entry name" value="Asp/Orn_carbamoyltranf_P-bd"/>
</dbReference>
<evidence type="ECO:0000259" key="9">
    <source>
        <dbReference type="Pfam" id="PF02729"/>
    </source>
</evidence>
<evidence type="ECO:0000256" key="3">
    <source>
        <dbReference type="ARBA" id="ARBA00013007"/>
    </source>
</evidence>
<dbReference type="InterPro" id="IPR024904">
    <property type="entry name" value="OTCase_ArgI"/>
</dbReference>
<keyword evidence="5 7" id="KW-0808">Transferase</keyword>
<feature type="binding site" evidence="7">
    <location>
        <position position="292"/>
    </location>
    <ligand>
        <name>carbamoyl phosphate</name>
        <dbReference type="ChEBI" id="CHEBI:58228"/>
    </ligand>
</feature>
<sequence length="315" mass="33784">MTRHFLRDDDLTPAEQTRVLDLADAMKKDRFEHRPLAGPRTVALLFDKPSTRTRLSFSVGVADLGGTPLVLESGSTQMGRGEPLADTARVLERQVAAVVWRTFAQNDLETLAADISVPVVNALTDDFHPCQILADLQTVREHKGTLAGLTLAYLGDGANNMSHSYLLGGATAGLHVRIGAPEGYHPDPEVLARSAEIARTTGGSVTVTADPHEAAVGADVVATDTWVSMGHEDEAAVREAPLRPFIVDEALMAVAASDAIVLHCLPAYRGKEISAEVIDGPRSVVWDEAENRRHAQKALLAFLLGHGDAVEDGRR</sequence>
<protein>
    <recommendedName>
        <fullName evidence="4 7">Ornithine carbamoyltransferase</fullName>
        <shortName evidence="7">OTCase</shortName>
        <ecNumber evidence="3 7">2.1.3.3</ecNumber>
    </recommendedName>
</protein>
<dbReference type="PANTHER" id="PTHR45753">
    <property type="entry name" value="ORNITHINE CARBAMOYLTRANSFERASE, MITOCHONDRIAL"/>
    <property type="match status" value="1"/>
</dbReference>
<dbReference type="PRINTS" id="PR00100">
    <property type="entry name" value="AOTCASE"/>
</dbReference>
<feature type="binding site" evidence="7">
    <location>
        <position position="160"/>
    </location>
    <ligand>
        <name>L-ornithine</name>
        <dbReference type="ChEBI" id="CHEBI:46911"/>
    </ligand>
</feature>
<feature type="domain" description="Aspartate/ornithine carbamoyltransferase carbamoyl-P binding" evidence="9">
    <location>
        <begin position="3"/>
        <end position="141"/>
    </location>
</feature>
<feature type="binding site" evidence="7">
    <location>
        <position position="224"/>
    </location>
    <ligand>
        <name>L-ornithine</name>
        <dbReference type="ChEBI" id="CHEBI:46911"/>
    </ligand>
</feature>
<dbReference type="RefSeq" id="WP_311511540.1">
    <property type="nucleotide sequence ID" value="NZ_JAVREP010000005.1"/>
</dbReference>
<reference evidence="11" key="1">
    <citation type="submission" date="2023-07" db="EMBL/GenBank/DDBJ databases">
        <title>30 novel species of actinomycetes from the DSMZ collection.</title>
        <authorList>
            <person name="Nouioui I."/>
        </authorList>
    </citation>
    <scope>NUCLEOTIDE SEQUENCE [LARGE SCALE GENOMIC DNA]</scope>
    <source>
        <strain evidence="11">DSM 44743</strain>
    </source>
</reference>
<dbReference type="PANTHER" id="PTHR45753:SF3">
    <property type="entry name" value="ORNITHINE TRANSCARBAMYLASE, MITOCHONDRIAL"/>
    <property type="match status" value="1"/>
</dbReference>
<comment type="pathway">
    <text evidence="1">Amino-acid biosynthesis; L-arginine biosynthesis; L-arginine from L-ornithine and carbamoyl phosphate: step 1/3.</text>
</comment>